<protein>
    <submittedName>
        <fullName evidence="3">Uncharacterized protein</fullName>
    </submittedName>
</protein>
<keyword evidence="1" id="KW-1133">Transmembrane helix</keyword>
<dbReference type="EMBL" id="SGSQ01000016">
    <property type="protein sequence ID" value="RZG45801.1"/>
    <property type="molecule type" value="Genomic_DNA"/>
</dbReference>
<feature type="transmembrane region" description="Helical" evidence="1">
    <location>
        <begin position="32"/>
        <end position="49"/>
    </location>
</feature>
<sequence>MKMYIILKTMLSFFIVLCVIFLALGFYSLDRALISIGCLFAVAGFILQLEMKDHLFDPFA</sequence>
<evidence type="ECO:0000313" key="3">
    <source>
        <dbReference type="EMBL" id="RZG45801.1"/>
    </source>
</evidence>
<dbReference type="KEGG" id="awu:BEN71_16935"/>
<evidence type="ECO:0000313" key="2">
    <source>
        <dbReference type="EMBL" id="AYO55756.1"/>
    </source>
</evidence>
<keyword evidence="5" id="KW-1185">Reference proteome</keyword>
<reference evidence="3 5" key="2">
    <citation type="submission" date="2019-02" db="EMBL/GenBank/DDBJ databases">
        <title>The Batch Genome Submission of Acinetobacter spp. strains.</title>
        <authorList>
            <person name="Qin J."/>
            <person name="Hu Y."/>
            <person name="Ye H."/>
            <person name="Wei L."/>
            <person name="Feng Y."/>
            <person name="Zong Z."/>
        </authorList>
    </citation>
    <scope>NUCLEOTIDE SEQUENCE [LARGE SCALE GENOMIC DNA]</scope>
    <source>
        <strain evidence="3 5">WCHAW060049</strain>
    </source>
</reference>
<evidence type="ECO:0000313" key="5">
    <source>
        <dbReference type="Proteomes" id="UP000293863"/>
    </source>
</evidence>
<dbReference type="EMBL" id="CP033133">
    <property type="protein sequence ID" value="AYO55756.1"/>
    <property type="molecule type" value="Genomic_DNA"/>
</dbReference>
<dbReference type="Proteomes" id="UP000279962">
    <property type="component" value="Chromosome"/>
</dbReference>
<organism evidence="3 5">
    <name type="scientific">Acinetobacter wuhouensis</name>
    <dbReference type="NCBI Taxonomy" id="1879050"/>
    <lineage>
        <taxon>Bacteria</taxon>
        <taxon>Pseudomonadati</taxon>
        <taxon>Pseudomonadota</taxon>
        <taxon>Gammaproteobacteria</taxon>
        <taxon>Moraxellales</taxon>
        <taxon>Moraxellaceae</taxon>
        <taxon>Acinetobacter</taxon>
    </lineage>
</organism>
<dbReference type="RefSeq" id="WP_068975490.1">
    <property type="nucleotide sequence ID" value="NZ_CP031716.1"/>
</dbReference>
<keyword evidence="1" id="KW-0472">Membrane</keyword>
<proteinExistence type="predicted"/>
<name>A0A385C7F7_9GAMM</name>
<feature type="transmembrane region" description="Helical" evidence="1">
    <location>
        <begin position="5"/>
        <end position="26"/>
    </location>
</feature>
<accession>A0A385C7F7</accession>
<keyword evidence="1" id="KW-0812">Transmembrane</keyword>
<dbReference type="AlphaFoldDB" id="A0A385C7F7"/>
<dbReference type="OrthoDB" id="6711922at2"/>
<dbReference type="Proteomes" id="UP000293863">
    <property type="component" value="Unassembled WGS sequence"/>
</dbReference>
<evidence type="ECO:0000313" key="4">
    <source>
        <dbReference type="Proteomes" id="UP000279962"/>
    </source>
</evidence>
<gene>
    <name evidence="2" type="ORF">CDG68_19835</name>
    <name evidence="3" type="ORF">EXU28_11330</name>
</gene>
<evidence type="ECO:0000256" key="1">
    <source>
        <dbReference type="SAM" id="Phobius"/>
    </source>
</evidence>
<reference evidence="2 4" key="1">
    <citation type="submission" date="2018-10" db="EMBL/GenBank/DDBJ databases">
        <title>The complete genome of Acinetobacter wuhouensis strain WCHAW010062.</title>
        <authorList>
            <person name="Hu Y."/>
            <person name="Long H."/>
            <person name="Feng Y."/>
            <person name="Zong Z."/>
        </authorList>
    </citation>
    <scope>NUCLEOTIDE SEQUENCE [LARGE SCALE GENOMIC DNA]</scope>
    <source>
        <strain evidence="2 4">WCHAW010062</strain>
    </source>
</reference>